<reference evidence="2" key="1">
    <citation type="journal article" date="2020" name="Stud. Mycol.">
        <title>101 Dothideomycetes genomes: a test case for predicting lifestyles and emergence of pathogens.</title>
        <authorList>
            <person name="Haridas S."/>
            <person name="Albert R."/>
            <person name="Binder M."/>
            <person name="Bloem J."/>
            <person name="Labutti K."/>
            <person name="Salamov A."/>
            <person name="Andreopoulos B."/>
            <person name="Baker S."/>
            <person name="Barry K."/>
            <person name="Bills G."/>
            <person name="Bluhm B."/>
            <person name="Cannon C."/>
            <person name="Castanera R."/>
            <person name="Culley D."/>
            <person name="Daum C."/>
            <person name="Ezra D."/>
            <person name="Gonzalez J."/>
            <person name="Henrissat B."/>
            <person name="Kuo A."/>
            <person name="Liang C."/>
            <person name="Lipzen A."/>
            <person name="Lutzoni F."/>
            <person name="Magnuson J."/>
            <person name="Mondo S."/>
            <person name="Nolan M."/>
            <person name="Ohm R."/>
            <person name="Pangilinan J."/>
            <person name="Park H.-J."/>
            <person name="Ramirez L."/>
            <person name="Alfaro M."/>
            <person name="Sun H."/>
            <person name="Tritt A."/>
            <person name="Yoshinaga Y."/>
            <person name="Zwiers L.-H."/>
            <person name="Turgeon B."/>
            <person name="Goodwin S."/>
            <person name="Spatafora J."/>
            <person name="Crous P."/>
            <person name="Grigoriev I."/>
        </authorList>
    </citation>
    <scope>NUCLEOTIDE SEQUENCE</scope>
    <source>
        <strain evidence="2">CBS 122681</strain>
    </source>
</reference>
<dbReference type="CDD" id="cd02440">
    <property type="entry name" value="AdoMet_MTases"/>
    <property type="match status" value="1"/>
</dbReference>
<dbReference type="Gene3D" id="3.40.50.150">
    <property type="entry name" value="Vaccinia Virus protein VP39"/>
    <property type="match status" value="1"/>
</dbReference>
<keyword evidence="2" id="KW-0489">Methyltransferase</keyword>
<dbReference type="EMBL" id="MU004331">
    <property type="protein sequence ID" value="KAF2656936.1"/>
    <property type="molecule type" value="Genomic_DNA"/>
</dbReference>
<dbReference type="SUPFAM" id="SSF53335">
    <property type="entry name" value="S-adenosyl-L-methionine-dependent methyltransferases"/>
    <property type="match status" value="1"/>
</dbReference>
<dbReference type="OrthoDB" id="184880at2759"/>
<keyword evidence="3" id="KW-1185">Reference proteome</keyword>
<proteinExistence type="predicted"/>
<dbReference type="Pfam" id="PF13649">
    <property type="entry name" value="Methyltransf_25"/>
    <property type="match status" value="1"/>
</dbReference>
<dbReference type="InterPro" id="IPR041698">
    <property type="entry name" value="Methyltransf_25"/>
</dbReference>
<dbReference type="InterPro" id="IPR029063">
    <property type="entry name" value="SAM-dependent_MTases_sf"/>
</dbReference>
<dbReference type="GO" id="GO:0032259">
    <property type="term" value="P:methylation"/>
    <property type="evidence" value="ECO:0007669"/>
    <property type="project" value="UniProtKB-KW"/>
</dbReference>
<organism evidence="2 3">
    <name type="scientific">Lophiostoma macrostomum CBS 122681</name>
    <dbReference type="NCBI Taxonomy" id="1314788"/>
    <lineage>
        <taxon>Eukaryota</taxon>
        <taxon>Fungi</taxon>
        <taxon>Dikarya</taxon>
        <taxon>Ascomycota</taxon>
        <taxon>Pezizomycotina</taxon>
        <taxon>Dothideomycetes</taxon>
        <taxon>Pleosporomycetidae</taxon>
        <taxon>Pleosporales</taxon>
        <taxon>Lophiostomataceae</taxon>
        <taxon>Lophiostoma</taxon>
    </lineage>
</organism>
<gene>
    <name evidence="2" type="ORF">K491DRAFT_777642</name>
</gene>
<protein>
    <submittedName>
        <fullName evidence="2">Methyltransferase GliN</fullName>
    </submittedName>
</protein>
<accession>A0A6A6TAU8</accession>
<name>A0A6A6TAU8_9PLEO</name>
<feature type="domain" description="Methyltransferase" evidence="1">
    <location>
        <begin position="60"/>
        <end position="154"/>
    </location>
</feature>
<evidence type="ECO:0000313" key="2">
    <source>
        <dbReference type="EMBL" id="KAF2656936.1"/>
    </source>
</evidence>
<dbReference type="Proteomes" id="UP000799324">
    <property type="component" value="Unassembled WGS sequence"/>
</dbReference>
<sequence>MSSTLDKDKADPSRAGFYKGMEIRQNDEYGRLRRQHLLHKTVMGNKLIRVPLPTQDKIQILDSGTGDGIWMLDAADEYPNAMFVGADIQPRHFEQIKNLPPSITFKVQNLLDNWPAEDQGMYDLVHQRYCLAQFTEEKDLNIVSKLLGLVKPGGFVQFVEADMTSFKGGNEHPGMSEFMRFCERAFPEAKMNPRPGPRIKEWLKESGAVDVTEDILSFEMGVSALSEEMRTETTDNMLAIIANFATVCLQMPNYWYTASDFETLKNLVAEELDTVGNTWRFWVVTAKKH</sequence>
<keyword evidence="2" id="KW-0808">Transferase</keyword>
<evidence type="ECO:0000259" key="1">
    <source>
        <dbReference type="Pfam" id="PF13649"/>
    </source>
</evidence>
<evidence type="ECO:0000313" key="3">
    <source>
        <dbReference type="Proteomes" id="UP000799324"/>
    </source>
</evidence>
<dbReference type="GO" id="GO:0008168">
    <property type="term" value="F:methyltransferase activity"/>
    <property type="evidence" value="ECO:0007669"/>
    <property type="project" value="UniProtKB-KW"/>
</dbReference>
<dbReference type="AlphaFoldDB" id="A0A6A6TAU8"/>